<proteinExistence type="predicted"/>
<dbReference type="EMBL" id="HBUE01141604">
    <property type="protein sequence ID" value="CAG6501012.1"/>
    <property type="molecule type" value="Transcribed_RNA"/>
</dbReference>
<sequence>MTALRGCSAQYCSKDTCGVMTGSHAALLSSSLSGSWLSRVFIRDGVRGCTFLHRDYLSRVTRGSKRLLLVRDQGFRFRAVLQRHRFRCLQLLLQRSPKWFSPGSQNPYSAGRR</sequence>
<organism evidence="1">
    <name type="scientific">Culex pipiens</name>
    <name type="common">House mosquito</name>
    <dbReference type="NCBI Taxonomy" id="7175"/>
    <lineage>
        <taxon>Eukaryota</taxon>
        <taxon>Metazoa</taxon>
        <taxon>Ecdysozoa</taxon>
        <taxon>Arthropoda</taxon>
        <taxon>Hexapoda</taxon>
        <taxon>Insecta</taxon>
        <taxon>Pterygota</taxon>
        <taxon>Neoptera</taxon>
        <taxon>Endopterygota</taxon>
        <taxon>Diptera</taxon>
        <taxon>Nematocera</taxon>
        <taxon>Culicoidea</taxon>
        <taxon>Culicidae</taxon>
        <taxon>Culicinae</taxon>
        <taxon>Culicini</taxon>
        <taxon>Culex</taxon>
        <taxon>Culex</taxon>
    </lineage>
</organism>
<dbReference type="AlphaFoldDB" id="A0A8D8G925"/>
<protein>
    <submittedName>
        <fullName evidence="1">(northern house mosquito) hypothetical protein</fullName>
    </submittedName>
</protein>
<accession>A0A8D8G925</accession>
<reference evidence="1" key="1">
    <citation type="submission" date="2021-05" db="EMBL/GenBank/DDBJ databases">
        <authorList>
            <person name="Alioto T."/>
            <person name="Alioto T."/>
            <person name="Gomez Garrido J."/>
        </authorList>
    </citation>
    <scope>NUCLEOTIDE SEQUENCE</scope>
</reference>
<name>A0A8D8G925_CULPI</name>
<evidence type="ECO:0000313" key="1">
    <source>
        <dbReference type="EMBL" id="CAG6501012.1"/>
    </source>
</evidence>